<dbReference type="NCBIfam" id="NF003037">
    <property type="entry name" value="PRK03932.1"/>
    <property type="match status" value="1"/>
</dbReference>
<dbReference type="Pfam" id="PF01336">
    <property type="entry name" value="tRNA_anti-codon"/>
    <property type="match status" value="1"/>
</dbReference>
<dbReference type="GO" id="GO:0006421">
    <property type="term" value="P:asparaginyl-tRNA aminoacylation"/>
    <property type="evidence" value="ECO:0007669"/>
    <property type="project" value="InterPro"/>
</dbReference>
<dbReference type="PANTHER" id="PTHR22594:SF34">
    <property type="entry name" value="ASPARAGINE--TRNA LIGASE, MITOCHONDRIAL-RELATED"/>
    <property type="match status" value="1"/>
</dbReference>
<dbReference type="GO" id="GO:0003676">
    <property type="term" value="F:nucleic acid binding"/>
    <property type="evidence" value="ECO:0007669"/>
    <property type="project" value="InterPro"/>
</dbReference>
<sequence length="611" mass="64946">MLDRALSRVLNGGSSLSMVLNGGSSLSRVLNGGSSLSRVLNGGRALSRVLNGGRALSRAPTEGSCHAWAVRRPCPRVGLGAAGQHTGAAGQGPGEEGGGGGQQQQQQQAWPAARSVRELLGSSEHGAAVTVQGWVQSVRSQKDVVFVDVSDGSCVTPVQVVTSPQQHQRSLNAGCSVEVRGIWQSRGERRSGEVHAAHVHVVGACDSLAFPLNPRGRHPAEFARHHPHLRPRTATFAALLRVRHAATQALHAHLQAEGYVHVHTPIITSNDCEGAGELFRVELAGSPGGGGGSPGEAGGSSGEAGGSPGEAGGSPGEARGSPGEAGGSPGEAGGSRRESFFDVPAYLTVSGQLHLEAVASGLARAFSLGPTFRAESSNTRHHLAEFYMLEAERAFTTRIEELTQLMERCFKVATGAILEACPDDVALFHKVVTPGHRAKVEKMLISDFITISYTEAIATLAAHRKSFRFPVEWGCDLHKEHERFLVAHVGGGGVPLFVTAWPRDLKPFYARDNQEGDGTRRTVAAVDLLTPGVGELCGGSLREERLDVLQDRLDSLGLTDTYQWYLDLRRFGSTPHGGFGMGFERYLQCILGLDNIRDAIPFPRWAHSCDL</sequence>
<name>A0AAJ7UAH5_PETMA</name>
<evidence type="ECO:0000256" key="6">
    <source>
        <dbReference type="ARBA" id="ARBA00022917"/>
    </source>
</evidence>
<keyword evidence="7" id="KW-0030">Aminoacyl-tRNA synthetase</keyword>
<evidence type="ECO:0000256" key="7">
    <source>
        <dbReference type="ARBA" id="ARBA00023146"/>
    </source>
</evidence>
<dbReference type="InterPro" id="IPR004364">
    <property type="entry name" value="Aa-tRNA-synt_II"/>
</dbReference>
<dbReference type="PANTHER" id="PTHR22594">
    <property type="entry name" value="ASPARTYL/LYSYL-TRNA SYNTHETASE"/>
    <property type="match status" value="1"/>
</dbReference>
<keyword evidence="6" id="KW-0648">Protein biosynthesis</keyword>
<dbReference type="EC" id="6.1.1.22" evidence="2"/>
<dbReference type="SUPFAM" id="SSF55681">
    <property type="entry name" value="Class II aaRS and biotin synthetases"/>
    <property type="match status" value="1"/>
</dbReference>
<dbReference type="InterPro" id="IPR004522">
    <property type="entry name" value="Asn-tRNA-ligase"/>
</dbReference>
<protein>
    <recommendedName>
        <fullName evidence="2">asparagine--tRNA ligase</fullName>
        <ecNumber evidence="2">6.1.1.22</ecNumber>
    </recommendedName>
</protein>
<dbReference type="AlphaFoldDB" id="A0AAJ7UAH5"/>
<organism evidence="10 11">
    <name type="scientific">Petromyzon marinus</name>
    <name type="common">Sea lamprey</name>
    <dbReference type="NCBI Taxonomy" id="7757"/>
    <lineage>
        <taxon>Eukaryota</taxon>
        <taxon>Metazoa</taxon>
        <taxon>Chordata</taxon>
        <taxon>Craniata</taxon>
        <taxon>Vertebrata</taxon>
        <taxon>Cyclostomata</taxon>
        <taxon>Hyperoartia</taxon>
        <taxon>Petromyzontiformes</taxon>
        <taxon>Petromyzontidae</taxon>
        <taxon>Petromyzon</taxon>
    </lineage>
</organism>
<dbReference type="InterPro" id="IPR006195">
    <property type="entry name" value="aa-tRNA-synth_II"/>
</dbReference>
<feature type="compositionally biased region" description="Gly residues" evidence="8">
    <location>
        <begin position="323"/>
        <end position="333"/>
    </location>
</feature>
<evidence type="ECO:0000259" key="9">
    <source>
        <dbReference type="PROSITE" id="PS50862"/>
    </source>
</evidence>
<dbReference type="Proteomes" id="UP001318040">
    <property type="component" value="Chromosome 61"/>
</dbReference>
<dbReference type="InterPro" id="IPR045864">
    <property type="entry name" value="aa-tRNA-synth_II/BPL/LPL"/>
</dbReference>
<evidence type="ECO:0000313" key="11">
    <source>
        <dbReference type="RefSeq" id="XP_032832873.1"/>
    </source>
</evidence>
<evidence type="ECO:0000256" key="2">
    <source>
        <dbReference type="ARBA" id="ARBA00012816"/>
    </source>
</evidence>
<dbReference type="GO" id="GO:0005739">
    <property type="term" value="C:mitochondrion"/>
    <property type="evidence" value="ECO:0007669"/>
    <property type="project" value="TreeGrafter"/>
</dbReference>
<evidence type="ECO:0000256" key="3">
    <source>
        <dbReference type="ARBA" id="ARBA00022598"/>
    </source>
</evidence>
<keyword evidence="4" id="KW-0547">Nucleotide-binding</keyword>
<evidence type="ECO:0000256" key="4">
    <source>
        <dbReference type="ARBA" id="ARBA00022741"/>
    </source>
</evidence>
<keyword evidence="5" id="KW-0067">ATP-binding</keyword>
<evidence type="ECO:0000256" key="1">
    <source>
        <dbReference type="ARBA" id="ARBA00008226"/>
    </source>
</evidence>
<feature type="region of interest" description="Disordered" evidence="8">
    <location>
        <begin position="81"/>
        <end position="110"/>
    </location>
</feature>
<dbReference type="GO" id="GO:0005524">
    <property type="term" value="F:ATP binding"/>
    <property type="evidence" value="ECO:0007669"/>
    <property type="project" value="UniProtKB-KW"/>
</dbReference>
<feature type="compositionally biased region" description="Gly residues" evidence="8">
    <location>
        <begin position="286"/>
        <end position="315"/>
    </location>
</feature>
<evidence type="ECO:0000256" key="5">
    <source>
        <dbReference type="ARBA" id="ARBA00022840"/>
    </source>
</evidence>
<feature type="domain" description="Aminoacyl-transfer RNA synthetases class-II family profile" evidence="9">
    <location>
        <begin position="240"/>
        <end position="601"/>
    </location>
</feature>
<dbReference type="InterPro" id="IPR002312">
    <property type="entry name" value="Asp/Asn-tRNA-synth_IIb"/>
</dbReference>
<keyword evidence="3 11" id="KW-0436">Ligase</keyword>
<feature type="region of interest" description="Disordered" evidence="8">
    <location>
        <begin position="283"/>
        <end position="335"/>
    </location>
</feature>
<gene>
    <name evidence="11" type="primary">NARS2</name>
</gene>
<dbReference type="CDD" id="cd00776">
    <property type="entry name" value="AsxRS_core"/>
    <property type="match status" value="1"/>
</dbReference>
<dbReference type="KEGG" id="pmrn:116955718"/>
<accession>A0AAJ7UAH5</accession>
<dbReference type="Pfam" id="PF00152">
    <property type="entry name" value="tRNA-synt_2"/>
    <property type="match status" value="2"/>
</dbReference>
<reference evidence="11" key="1">
    <citation type="submission" date="2025-08" db="UniProtKB">
        <authorList>
            <consortium name="RefSeq"/>
        </authorList>
    </citation>
    <scope>IDENTIFICATION</scope>
    <source>
        <tissue evidence="11">Sperm</tissue>
    </source>
</reference>
<evidence type="ECO:0000256" key="8">
    <source>
        <dbReference type="SAM" id="MobiDB-lite"/>
    </source>
</evidence>
<feature type="compositionally biased region" description="Gly residues" evidence="8">
    <location>
        <begin position="89"/>
        <end position="102"/>
    </location>
</feature>
<dbReference type="PRINTS" id="PR01042">
    <property type="entry name" value="TRNASYNTHASP"/>
</dbReference>
<dbReference type="CDD" id="cd04318">
    <property type="entry name" value="EcAsnRS_like_N"/>
    <property type="match status" value="1"/>
</dbReference>
<dbReference type="SUPFAM" id="SSF50249">
    <property type="entry name" value="Nucleic acid-binding proteins"/>
    <property type="match status" value="1"/>
</dbReference>
<dbReference type="Gene3D" id="3.30.930.10">
    <property type="entry name" value="Bira Bifunctional Protein, Domain 2"/>
    <property type="match status" value="1"/>
</dbReference>
<dbReference type="CTD" id="79731"/>
<dbReference type="Gene3D" id="2.40.50.140">
    <property type="entry name" value="Nucleic acid-binding proteins"/>
    <property type="match status" value="1"/>
</dbReference>
<dbReference type="InterPro" id="IPR004365">
    <property type="entry name" value="NA-bd_OB_tRNA"/>
</dbReference>
<keyword evidence="10" id="KW-1185">Reference proteome</keyword>
<dbReference type="InterPro" id="IPR012340">
    <property type="entry name" value="NA-bd_OB-fold"/>
</dbReference>
<comment type="similarity">
    <text evidence="1">Belongs to the class-II aminoacyl-tRNA synthetase family.</text>
</comment>
<proteinExistence type="inferred from homology"/>
<evidence type="ECO:0000313" key="10">
    <source>
        <dbReference type="Proteomes" id="UP001318040"/>
    </source>
</evidence>
<dbReference type="RefSeq" id="XP_032832873.1">
    <property type="nucleotide sequence ID" value="XM_032976982.1"/>
</dbReference>
<dbReference type="PROSITE" id="PS50862">
    <property type="entry name" value="AA_TRNA_LIGASE_II"/>
    <property type="match status" value="1"/>
</dbReference>
<dbReference type="NCBIfam" id="TIGR00457">
    <property type="entry name" value="asnS"/>
    <property type="match status" value="1"/>
</dbReference>
<dbReference type="GO" id="GO:0004816">
    <property type="term" value="F:asparagine-tRNA ligase activity"/>
    <property type="evidence" value="ECO:0007669"/>
    <property type="project" value="UniProtKB-EC"/>
</dbReference>